<dbReference type="AlphaFoldDB" id="A0AAD9D5X4"/>
<evidence type="ECO:0000256" key="2">
    <source>
        <dbReference type="ARBA" id="ARBA00023043"/>
    </source>
</evidence>
<dbReference type="Gene3D" id="1.25.40.20">
    <property type="entry name" value="Ankyrin repeat-containing domain"/>
    <property type="match status" value="2"/>
</dbReference>
<keyword evidence="1" id="KW-0677">Repeat</keyword>
<comment type="caution">
    <text evidence="3">The sequence shown here is derived from an EMBL/GenBank/DDBJ whole genome shotgun (WGS) entry which is preliminary data.</text>
</comment>
<keyword evidence="4" id="KW-1185">Reference proteome</keyword>
<dbReference type="Proteomes" id="UP001224775">
    <property type="component" value="Unassembled WGS sequence"/>
</dbReference>
<dbReference type="SUPFAM" id="SSF48403">
    <property type="entry name" value="Ankyrin repeat"/>
    <property type="match status" value="1"/>
</dbReference>
<sequence length="239" mass="26758">MGGRRSTSHATTQILQSLIDAAPASVRSVDNYGRLPLHHLCKNEDDRKAMQILKLLIEKQPEAIRHADNNGCLPIHMTSVGKSPEYCRLLIEAYPGSERMSNRDGALPLHIVCVKNTVATVENFFKLYPDAINHATIQGWYPIHIVIAGLNHRDSPIAAAEIVQFLLGCDPHVKLQKFQGMSLLHYACQGAYNDSNIDAGILVIKAIYDEHPEAIEDDRIASNIHRYHQQVQSLIWRGQ</sequence>
<organism evidence="3 4">
    <name type="scientific">Skeletonema marinoi</name>
    <dbReference type="NCBI Taxonomy" id="267567"/>
    <lineage>
        <taxon>Eukaryota</taxon>
        <taxon>Sar</taxon>
        <taxon>Stramenopiles</taxon>
        <taxon>Ochrophyta</taxon>
        <taxon>Bacillariophyta</taxon>
        <taxon>Coscinodiscophyceae</taxon>
        <taxon>Thalassiosirophycidae</taxon>
        <taxon>Thalassiosirales</taxon>
        <taxon>Skeletonemataceae</taxon>
        <taxon>Skeletonema</taxon>
        <taxon>Skeletonema marinoi-dohrnii complex</taxon>
    </lineage>
</organism>
<protein>
    <submittedName>
        <fullName evidence="3">Uncharacterized protein</fullName>
    </submittedName>
</protein>
<dbReference type="InterPro" id="IPR002110">
    <property type="entry name" value="Ankyrin_rpt"/>
</dbReference>
<dbReference type="PANTHER" id="PTHR24198:SF165">
    <property type="entry name" value="ANKYRIN REPEAT-CONTAINING PROTEIN-RELATED"/>
    <property type="match status" value="1"/>
</dbReference>
<accession>A0AAD9D5X4</accession>
<dbReference type="EMBL" id="JATAAI010000041">
    <property type="protein sequence ID" value="KAK1734100.1"/>
    <property type="molecule type" value="Genomic_DNA"/>
</dbReference>
<reference evidence="3" key="1">
    <citation type="submission" date="2023-06" db="EMBL/GenBank/DDBJ databases">
        <title>Survivors Of The Sea: Transcriptome response of Skeletonema marinoi to long-term dormancy.</title>
        <authorList>
            <person name="Pinder M.I.M."/>
            <person name="Kourtchenko O."/>
            <person name="Robertson E.K."/>
            <person name="Larsson T."/>
            <person name="Maumus F."/>
            <person name="Osuna-Cruz C.M."/>
            <person name="Vancaester E."/>
            <person name="Stenow R."/>
            <person name="Vandepoele K."/>
            <person name="Ploug H."/>
            <person name="Bruchert V."/>
            <person name="Godhe A."/>
            <person name="Topel M."/>
        </authorList>
    </citation>
    <scope>NUCLEOTIDE SEQUENCE</scope>
    <source>
        <strain evidence="3">R05AC</strain>
    </source>
</reference>
<dbReference type="InterPro" id="IPR036770">
    <property type="entry name" value="Ankyrin_rpt-contain_sf"/>
</dbReference>
<proteinExistence type="predicted"/>
<gene>
    <name evidence="3" type="ORF">QTG54_015103</name>
</gene>
<name>A0AAD9D5X4_9STRA</name>
<dbReference type="SMART" id="SM00248">
    <property type="entry name" value="ANK"/>
    <property type="match status" value="5"/>
</dbReference>
<keyword evidence="2" id="KW-0040">ANK repeat</keyword>
<dbReference type="PANTHER" id="PTHR24198">
    <property type="entry name" value="ANKYRIN REPEAT AND PROTEIN KINASE DOMAIN-CONTAINING PROTEIN"/>
    <property type="match status" value="1"/>
</dbReference>
<evidence type="ECO:0000256" key="1">
    <source>
        <dbReference type="ARBA" id="ARBA00022737"/>
    </source>
</evidence>
<evidence type="ECO:0000313" key="4">
    <source>
        <dbReference type="Proteomes" id="UP001224775"/>
    </source>
</evidence>
<evidence type="ECO:0000313" key="3">
    <source>
        <dbReference type="EMBL" id="KAK1734100.1"/>
    </source>
</evidence>